<dbReference type="EMBL" id="AMZH03023611">
    <property type="protein sequence ID" value="RRT36440.1"/>
    <property type="molecule type" value="Genomic_DNA"/>
</dbReference>
<evidence type="ECO:0000313" key="2">
    <source>
        <dbReference type="Proteomes" id="UP000287651"/>
    </source>
</evidence>
<name>A0A426XAH5_ENSVE</name>
<comment type="caution">
    <text evidence="1">The sequence shown here is derived from an EMBL/GenBank/DDBJ whole genome shotgun (WGS) entry which is preliminary data.</text>
</comment>
<dbReference type="AlphaFoldDB" id="A0A426XAH5"/>
<gene>
    <name evidence="1" type="ORF">B296_00046287</name>
</gene>
<sequence length="70" mass="7369">GGRPLRAVAPAGDRPLQVADSPLEWGPWLQPAAPARGLAVTNCPLTRGLGRSRLPLATSPSSSLFLLRTR</sequence>
<protein>
    <submittedName>
        <fullName evidence="1">Uncharacterized protein</fullName>
    </submittedName>
</protein>
<accession>A0A426XAH5</accession>
<organism evidence="1 2">
    <name type="scientific">Ensete ventricosum</name>
    <name type="common">Abyssinian banana</name>
    <name type="synonym">Musa ensete</name>
    <dbReference type="NCBI Taxonomy" id="4639"/>
    <lineage>
        <taxon>Eukaryota</taxon>
        <taxon>Viridiplantae</taxon>
        <taxon>Streptophyta</taxon>
        <taxon>Embryophyta</taxon>
        <taxon>Tracheophyta</taxon>
        <taxon>Spermatophyta</taxon>
        <taxon>Magnoliopsida</taxon>
        <taxon>Liliopsida</taxon>
        <taxon>Zingiberales</taxon>
        <taxon>Musaceae</taxon>
        <taxon>Ensete</taxon>
    </lineage>
</organism>
<dbReference type="Proteomes" id="UP000287651">
    <property type="component" value="Unassembled WGS sequence"/>
</dbReference>
<reference evidence="1 2" key="1">
    <citation type="journal article" date="2014" name="Agronomy (Basel)">
        <title>A Draft Genome Sequence for Ensete ventricosum, the Drought-Tolerant Tree Against Hunger.</title>
        <authorList>
            <person name="Harrison J."/>
            <person name="Moore K.A."/>
            <person name="Paszkiewicz K."/>
            <person name="Jones T."/>
            <person name="Grant M."/>
            <person name="Ambacheew D."/>
            <person name="Muzemil S."/>
            <person name="Studholme D.J."/>
        </authorList>
    </citation>
    <scope>NUCLEOTIDE SEQUENCE [LARGE SCALE GENOMIC DNA]</scope>
</reference>
<feature type="non-terminal residue" evidence="1">
    <location>
        <position position="1"/>
    </location>
</feature>
<proteinExistence type="predicted"/>
<evidence type="ECO:0000313" key="1">
    <source>
        <dbReference type="EMBL" id="RRT36440.1"/>
    </source>
</evidence>